<dbReference type="EMBL" id="CP011013">
    <property type="protein sequence ID" value="AJT50933.1"/>
    <property type="molecule type" value="Genomic_DNA"/>
</dbReference>
<keyword evidence="4" id="KW-1185">Reference proteome</keyword>
<feature type="compositionally biased region" description="Basic and acidic residues" evidence="2">
    <location>
        <begin position="109"/>
        <end position="121"/>
    </location>
</feature>
<dbReference type="HOGENOM" id="CLU_071496_2_0_9"/>
<dbReference type="InterPro" id="IPR038471">
    <property type="entry name" value="MecA_C_sf"/>
</dbReference>
<reference evidence="3 4" key="1">
    <citation type="journal article" date="2012" name="J. Bacteriol.">
        <title>Genome sequence of Lactobacillus mucosae LM1, isolated from piglet feces.</title>
        <authorList>
            <person name="Lee J.H."/>
            <person name="Valeriano V.D."/>
            <person name="Shin Y.R."/>
            <person name="Chae J.P."/>
            <person name="Kim G.B."/>
            <person name="Ham J.S."/>
            <person name="Chun J."/>
            <person name="Kang D.K."/>
        </authorList>
    </citation>
    <scope>NUCLEOTIDE SEQUENCE [LARGE SCALE GENOMIC DNA]</scope>
    <source>
        <strain evidence="3 4">LM1</strain>
    </source>
</reference>
<dbReference type="Gene3D" id="3.30.70.1950">
    <property type="match status" value="1"/>
</dbReference>
<evidence type="ECO:0000313" key="3">
    <source>
        <dbReference type="EMBL" id="AJT50933.1"/>
    </source>
</evidence>
<dbReference type="STRING" id="1130798.LBLM1_08010"/>
<evidence type="ECO:0008006" key="5">
    <source>
        <dbReference type="Google" id="ProtNLM"/>
    </source>
</evidence>
<name>A0A0D4CLD8_LIMMU</name>
<protein>
    <recommendedName>
        <fullName evidence="5">Adapter protein MecA</fullName>
    </recommendedName>
</protein>
<dbReference type="InterPro" id="IPR008681">
    <property type="entry name" value="Neg-reg_MecA"/>
</dbReference>
<sequence length="238" mass="27216">MEMKRINENTIRVLLNNEDLNERGITVLDLLNHNQQIEDFFYSILEEVDADHQFQDNDLVTFQVRPQQDGLELYITKTDPASLKKGTPAGQPPLDQDQITNLIKKELVGRDRQESHPDHNQENNVSAGDEPEAAIDNPDIEKNVCVLRIDDFEDLVALAKSARDNINAVSDLYRYRNNDYLLLTFIDDGSLSSSQLKDQLALAYEYGQKTNLMPDVILEHGKPLMKQAALELVRTYFE</sequence>
<dbReference type="Proteomes" id="UP000003645">
    <property type="component" value="Chromosome"/>
</dbReference>
<evidence type="ECO:0000256" key="2">
    <source>
        <dbReference type="SAM" id="MobiDB-lite"/>
    </source>
</evidence>
<dbReference type="RefSeq" id="WP_006499683.1">
    <property type="nucleotide sequence ID" value="NZ_CP011013.1"/>
</dbReference>
<dbReference type="PIRSF" id="PIRSF029008">
    <property type="entry name" value="MecA"/>
    <property type="match status" value="1"/>
</dbReference>
<proteinExistence type="inferred from homology"/>
<accession>A0A0D4CLD8</accession>
<gene>
    <name evidence="3" type="ORF">LBLM1_08010</name>
</gene>
<comment type="similarity">
    <text evidence="1">Belongs to the MecA family.</text>
</comment>
<dbReference type="OrthoDB" id="2360201at2"/>
<evidence type="ECO:0000256" key="1">
    <source>
        <dbReference type="ARBA" id="ARBA00005397"/>
    </source>
</evidence>
<feature type="region of interest" description="Disordered" evidence="2">
    <location>
        <begin position="109"/>
        <end position="135"/>
    </location>
</feature>
<organism evidence="3 4">
    <name type="scientific">Limosilactobacillus mucosae LM1</name>
    <dbReference type="NCBI Taxonomy" id="1130798"/>
    <lineage>
        <taxon>Bacteria</taxon>
        <taxon>Bacillati</taxon>
        <taxon>Bacillota</taxon>
        <taxon>Bacilli</taxon>
        <taxon>Lactobacillales</taxon>
        <taxon>Lactobacillaceae</taxon>
        <taxon>Limosilactobacillus</taxon>
    </lineage>
</organism>
<dbReference type="AlphaFoldDB" id="A0A0D4CLD8"/>
<dbReference type="Pfam" id="PF05389">
    <property type="entry name" value="MecA"/>
    <property type="match status" value="1"/>
</dbReference>
<evidence type="ECO:0000313" key="4">
    <source>
        <dbReference type="Proteomes" id="UP000003645"/>
    </source>
</evidence>
<dbReference type="PANTHER" id="PTHR39161">
    <property type="entry name" value="ADAPTER PROTEIN MECA"/>
    <property type="match status" value="1"/>
</dbReference>
<dbReference type="KEGG" id="lmu:LBLM1_08010"/>
<dbReference type="PANTHER" id="PTHR39161:SF1">
    <property type="entry name" value="ADAPTER PROTEIN MECA 1"/>
    <property type="match status" value="1"/>
</dbReference>